<name>A0ABS3FYF4_9CYAN</name>
<dbReference type="SUPFAM" id="SSF63829">
    <property type="entry name" value="Calcium-dependent phosphotriesterase"/>
    <property type="match status" value="1"/>
</dbReference>
<dbReference type="Pfam" id="PF08450">
    <property type="entry name" value="SGL"/>
    <property type="match status" value="1"/>
</dbReference>
<dbReference type="PRINTS" id="PR01790">
    <property type="entry name" value="SMP30FAMILY"/>
</dbReference>
<dbReference type="Proteomes" id="UP000664844">
    <property type="component" value="Unassembled WGS sequence"/>
</dbReference>
<organism evidence="3 4">
    <name type="scientific">Phormidium pseudopriestleyi FRX01</name>
    <dbReference type="NCBI Taxonomy" id="1759528"/>
    <lineage>
        <taxon>Bacteria</taxon>
        <taxon>Bacillati</taxon>
        <taxon>Cyanobacteriota</taxon>
        <taxon>Cyanophyceae</taxon>
        <taxon>Oscillatoriophycideae</taxon>
        <taxon>Oscillatoriales</taxon>
        <taxon>Oscillatoriaceae</taxon>
        <taxon>Phormidium</taxon>
    </lineage>
</organism>
<dbReference type="InterPro" id="IPR011042">
    <property type="entry name" value="6-blade_b-propeller_TolB-like"/>
</dbReference>
<dbReference type="PANTHER" id="PTHR10907">
    <property type="entry name" value="REGUCALCIN"/>
    <property type="match status" value="1"/>
</dbReference>
<proteinExistence type="inferred from homology"/>
<dbReference type="RefSeq" id="WP_207090567.1">
    <property type="nucleotide sequence ID" value="NZ_JAFLQW010000646.1"/>
</dbReference>
<feature type="domain" description="SMP-30/Gluconolactonase/LRE-like region" evidence="2">
    <location>
        <begin position="15"/>
        <end position="252"/>
    </location>
</feature>
<dbReference type="EMBL" id="JAFLQW010000646">
    <property type="protein sequence ID" value="MBO0352150.1"/>
    <property type="molecule type" value="Genomic_DNA"/>
</dbReference>
<keyword evidence="4" id="KW-1185">Reference proteome</keyword>
<evidence type="ECO:0000313" key="3">
    <source>
        <dbReference type="EMBL" id="MBO0352150.1"/>
    </source>
</evidence>
<dbReference type="Gene3D" id="2.120.10.30">
    <property type="entry name" value="TolB, C-terminal domain"/>
    <property type="match status" value="1"/>
</dbReference>
<accession>A0ABS3FYF4</accession>
<gene>
    <name evidence="3" type="ORF">J0895_24320</name>
</gene>
<evidence type="ECO:0000259" key="2">
    <source>
        <dbReference type="Pfam" id="PF08450"/>
    </source>
</evidence>
<comment type="similarity">
    <text evidence="1">Belongs to the SMP-30/CGR1 family.</text>
</comment>
<reference evidence="3 4" key="1">
    <citation type="submission" date="2021-03" db="EMBL/GenBank/DDBJ databases">
        <title>Metabolic Capacity of the Antarctic Cyanobacterium Phormidium pseudopriestleyi that Sustains Oxygenic Photosynthesis in the Presence of Hydrogen Sulfide.</title>
        <authorList>
            <person name="Lumian J.E."/>
            <person name="Jungblut A.D."/>
            <person name="Dillon M.L."/>
            <person name="Hawes I."/>
            <person name="Doran P.T."/>
            <person name="Mackey T.J."/>
            <person name="Dick G.J."/>
            <person name="Grettenberger C.L."/>
            <person name="Sumner D.Y."/>
        </authorList>
    </citation>
    <scope>NUCLEOTIDE SEQUENCE [LARGE SCALE GENOMIC DNA]</scope>
    <source>
        <strain evidence="3 4">FRX01</strain>
    </source>
</reference>
<evidence type="ECO:0000313" key="4">
    <source>
        <dbReference type="Proteomes" id="UP000664844"/>
    </source>
</evidence>
<sequence length="286" mass="31913">MKTPKIIADYHCHNAEVPTWHPMEKRLYWSDIPTGRVFRYDPATASHEQIYDGDSVGAIAVHEDGSLLFFMAKGAIARWQDNTLTPIIPEIPAERETRFNDCIVDPAGRVFSGTMEKGDRLGSLYRLNTDGTLTQVLENLQIPNGMGFSLDRKYLYLTDSPKREIYRFDYDVSTGDISDRQVLLTTPQGEGVPDGMTVDAEGYIWSARWDGHHLFRYRPDGTEVLRIPFPAKKVSALTFGGEDYTDIYATTAGGDNRAKEGAGAGSVFHLNLGIRGMPEFLAKIAV</sequence>
<comment type="caution">
    <text evidence="3">The sequence shown here is derived from an EMBL/GenBank/DDBJ whole genome shotgun (WGS) entry which is preliminary data.</text>
</comment>
<dbReference type="InterPro" id="IPR005511">
    <property type="entry name" value="SMP-30"/>
</dbReference>
<dbReference type="PANTHER" id="PTHR10907:SF47">
    <property type="entry name" value="REGUCALCIN"/>
    <property type="match status" value="1"/>
</dbReference>
<dbReference type="InterPro" id="IPR013658">
    <property type="entry name" value="SGL"/>
</dbReference>
<evidence type="ECO:0000256" key="1">
    <source>
        <dbReference type="ARBA" id="ARBA00008853"/>
    </source>
</evidence>
<protein>
    <submittedName>
        <fullName evidence="3">SMP-30/gluconolactonase/LRE family protein</fullName>
    </submittedName>
</protein>